<evidence type="ECO:0000313" key="2">
    <source>
        <dbReference type="Proteomes" id="UP001592582"/>
    </source>
</evidence>
<name>A0ABV6V4X3_9ACTN</name>
<proteinExistence type="predicted"/>
<dbReference type="InterPro" id="IPR050155">
    <property type="entry name" value="HAD-like_hydrolase_sf"/>
</dbReference>
<dbReference type="GO" id="GO:0016787">
    <property type="term" value="F:hydrolase activity"/>
    <property type="evidence" value="ECO:0007669"/>
    <property type="project" value="UniProtKB-KW"/>
</dbReference>
<protein>
    <submittedName>
        <fullName evidence="1">HAD family hydrolase</fullName>
    </submittedName>
</protein>
<dbReference type="PANTHER" id="PTHR43434:SF1">
    <property type="entry name" value="PHOSPHOGLYCOLATE PHOSPHATASE"/>
    <property type="match status" value="1"/>
</dbReference>
<evidence type="ECO:0000313" key="1">
    <source>
        <dbReference type="EMBL" id="MFC1408775.1"/>
    </source>
</evidence>
<organism evidence="1 2">
    <name type="scientific">Streptacidiphilus alkalitolerans</name>
    <dbReference type="NCBI Taxonomy" id="3342712"/>
    <lineage>
        <taxon>Bacteria</taxon>
        <taxon>Bacillati</taxon>
        <taxon>Actinomycetota</taxon>
        <taxon>Actinomycetes</taxon>
        <taxon>Kitasatosporales</taxon>
        <taxon>Streptomycetaceae</taxon>
        <taxon>Streptacidiphilus</taxon>
    </lineage>
</organism>
<dbReference type="Pfam" id="PF12710">
    <property type="entry name" value="HAD"/>
    <property type="match status" value="1"/>
</dbReference>
<dbReference type="SUPFAM" id="SSF56784">
    <property type="entry name" value="HAD-like"/>
    <property type="match status" value="1"/>
</dbReference>
<dbReference type="InterPro" id="IPR036412">
    <property type="entry name" value="HAD-like_sf"/>
</dbReference>
<gene>
    <name evidence="1" type="ORF">ACEZDG_05725</name>
</gene>
<dbReference type="SFLD" id="SFLDG01129">
    <property type="entry name" value="C1.5:_HAD__Beta-PGM__Phosphata"/>
    <property type="match status" value="1"/>
</dbReference>
<dbReference type="SFLD" id="SFLDS00003">
    <property type="entry name" value="Haloacid_Dehalogenase"/>
    <property type="match status" value="1"/>
</dbReference>
<dbReference type="Gene3D" id="3.40.50.1000">
    <property type="entry name" value="HAD superfamily/HAD-like"/>
    <property type="match status" value="1"/>
</dbReference>
<sequence length="237" mass="25119">MSGFKLVLWDVDHTLIASGGVGSEISRQAFQRVTGRPQQYHPRVSGRTERAILAESLKLHGLHTADYAFEDYAYALAEGYLQRAVELRERGRALPGAALALGAVARLDGVRQTVVSGNVRRVAQTKLAVFGLDRHIDFDLGGYAEDSDDRADLVRAAYKRATESEGPAYGMGELLVIGDTPSDIEAAHTAGAAAVGVASGESSEDDLRQAGADATLPGLTDTQAVVTLIRDGITRAG</sequence>
<keyword evidence="1" id="KW-0378">Hydrolase</keyword>
<dbReference type="EMBL" id="JBHEZX010000002">
    <property type="protein sequence ID" value="MFC1408775.1"/>
    <property type="molecule type" value="Genomic_DNA"/>
</dbReference>
<comment type="caution">
    <text evidence="1">The sequence shown here is derived from an EMBL/GenBank/DDBJ whole genome shotgun (WGS) entry which is preliminary data.</text>
</comment>
<accession>A0ABV6V4X3</accession>
<keyword evidence="2" id="KW-1185">Reference proteome</keyword>
<dbReference type="InterPro" id="IPR023198">
    <property type="entry name" value="PGP-like_dom2"/>
</dbReference>
<dbReference type="Proteomes" id="UP001592582">
    <property type="component" value="Unassembled WGS sequence"/>
</dbReference>
<dbReference type="Gene3D" id="1.10.150.240">
    <property type="entry name" value="Putative phosphatase, domain 2"/>
    <property type="match status" value="1"/>
</dbReference>
<dbReference type="RefSeq" id="WP_380503228.1">
    <property type="nucleotide sequence ID" value="NZ_JBHEZX010000002.1"/>
</dbReference>
<reference evidence="1 2" key="1">
    <citation type="submission" date="2024-09" db="EMBL/GenBank/DDBJ databases">
        <authorList>
            <person name="Lee S.D."/>
        </authorList>
    </citation>
    <scope>NUCLEOTIDE SEQUENCE [LARGE SCALE GENOMIC DNA]</scope>
    <source>
        <strain evidence="1 2">N1-1</strain>
    </source>
</reference>
<dbReference type="PANTHER" id="PTHR43434">
    <property type="entry name" value="PHOSPHOGLYCOLATE PHOSPHATASE"/>
    <property type="match status" value="1"/>
</dbReference>
<dbReference type="InterPro" id="IPR023214">
    <property type="entry name" value="HAD_sf"/>
</dbReference>